<feature type="coiled-coil region" evidence="1">
    <location>
        <begin position="551"/>
        <end position="607"/>
    </location>
</feature>
<organism evidence="2">
    <name type="scientific">marine sediment metagenome</name>
    <dbReference type="NCBI Taxonomy" id="412755"/>
    <lineage>
        <taxon>unclassified sequences</taxon>
        <taxon>metagenomes</taxon>
        <taxon>ecological metagenomes</taxon>
    </lineage>
</organism>
<dbReference type="EMBL" id="LAZR01004766">
    <property type="protein sequence ID" value="KKN05748.1"/>
    <property type="molecule type" value="Genomic_DNA"/>
</dbReference>
<dbReference type="SUPFAM" id="SSF56726">
    <property type="entry name" value="DNA topoisomerase IV, alpha subunit"/>
    <property type="match status" value="1"/>
</dbReference>
<accession>A0A0F9QKA8</accession>
<evidence type="ECO:0000256" key="1">
    <source>
        <dbReference type="SAM" id="Coils"/>
    </source>
</evidence>
<dbReference type="GO" id="GO:0005694">
    <property type="term" value="C:chromosome"/>
    <property type="evidence" value="ECO:0007669"/>
    <property type="project" value="InterPro"/>
</dbReference>
<reference evidence="2" key="1">
    <citation type="journal article" date="2015" name="Nature">
        <title>Complex archaea that bridge the gap between prokaryotes and eukaryotes.</title>
        <authorList>
            <person name="Spang A."/>
            <person name="Saw J.H."/>
            <person name="Jorgensen S.L."/>
            <person name="Zaremba-Niedzwiedzka K."/>
            <person name="Martijn J."/>
            <person name="Lind A.E."/>
            <person name="van Eijk R."/>
            <person name="Schleper C."/>
            <person name="Guy L."/>
            <person name="Ettema T.J."/>
        </authorList>
    </citation>
    <scope>NUCLEOTIDE SEQUENCE</scope>
</reference>
<protein>
    <submittedName>
        <fullName evidence="2">Uncharacterized protein</fullName>
    </submittedName>
</protein>
<proteinExistence type="predicted"/>
<comment type="caution">
    <text evidence="2">The sequence shown here is derived from an EMBL/GenBank/DDBJ whole genome shotgun (WGS) entry which is preliminary data.</text>
</comment>
<sequence length="610" mass="73288">MANSIQKRKVRDIEESFYYLNPLEKIPKEYWEEEVWLQVPVNVGAKLRVNAHKHLRDQLNYRFLVHQLGLTDSIQELTQRELWYYIEILLERDDMVMDSVYETLFLIEIERYCSRITNVSGYTYWGYVLDTLKVKSKGRAMIYEDVNRAIALDKDTLINYTETPFFLLICEKEGTLTGVLEELIKRDYKKEHFYCINAGGMATTNLIRLIRKYRGLKNFHIFVLHDFDMKGIQIFLDIMKHFTCESIGVNSDFLEYSGYEFDKLCEGYKNKKGKKLDCVDNKTEVGTRTVLDGLDIDIVKKEKYREWVDTVVWSRIELNSITAHNVERDPTASKVKDFVDYFEHITEESKFNLTRVKAFPKREYSRFTEKVIWSIKSSILFNHNREPEFIKELLSKNMELIEGESREFIKEVDEFKTSWRQSFLNIRNKLDKLKEDEIENKEEKIYAFNENNPNIFNVEWWQILEELMGDSIDKMDNEVIKLRKYISLKNLREYLKHKRELESHKGYTTKVEFKINQQKVKLKRYVKDNELTGRVRRNKLYKVMDRQLKRTDEYKTAKKETNKLVEDLNEEKEEEKDRRAEIVEALRKRMEKTIDRYESKLDALINEKHE</sequence>
<gene>
    <name evidence="2" type="ORF">LCGC14_1084270</name>
</gene>
<dbReference type="InterPro" id="IPR036078">
    <property type="entry name" value="Spo11/TopoVI_A_sf"/>
</dbReference>
<dbReference type="AlphaFoldDB" id="A0A0F9QKA8"/>
<dbReference type="GO" id="GO:0003677">
    <property type="term" value="F:DNA binding"/>
    <property type="evidence" value="ECO:0007669"/>
    <property type="project" value="InterPro"/>
</dbReference>
<dbReference type="Gene3D" id="3.40.1360.10">
    <property type="match status" value="1"/>
</dbReference>
<evidence type="ECO:0000313" key="2">
    <source>
        <dbReference type="EMBL" id="KKN05748.1"/>
    </source>
</evidence>
<name>A0A0F9QKA8_9ZZZZ</name>
<keyword evidence="1" id="KW-0175">Coiled coil</keyword>